<reference evidence="7 8" key="1">
    <citation type="journal article" date="2005" name="Nucleic Acids Res.">
        <title>Genomic blueprint of Hahella chejuensis, a marine microbe producing an algicidal agent.</title>
        <authorList>
            <person name="Jeong H."/>
            <person name="Yim J.H."/>
            <person name="Lee C."/>
            <person name="Choi S.-H."/>
            <person name="Park Y.K."/>
            <person name="Yoon S.H."/>
            <person name="Hur C.-G."/>
            <person name="Kang H.-Y."/>
            <person name="Kim D."/>
            <person name="Lee H.H."/>
            <person name="Park K.H."/>
            <person name="Park S.-H."/>
            <person name="Park H.-S."/>
            <person name="Lee H.K."/>
            <person name="Oh T.K."/>
            <person name="Kim J.F."/>
        </authorList>
    </citation>
    <scope>NUCLEOTIDE SEQUENCE [LARGE SCALE GENOMIC DNA]</scope>
    <source>
        <strain evidence="7 8">KCTC 2396</strain>
    </source>
</reference>
<dbReference type="NCBIfam" id="TIGR00797">
    <property type="entry name" value="matE"/>
    <property type="match status" value="1"/>
</dbReference>
<evidence type="ECO:0000256" key="1">
    <source>
        <dbReference type="ARBA" id="ARBA00004141"/>
    </source>
</evidence>
<sequence>MSTPPATLHLRLWALAWPLILSNITTPLLGLVDAAVLGHLDSPVYLGAVALAGNLFTFLFWAFGFLRMGSTGLAAQSWGAGDQGRLIREFLRAAAIALGIGLFMILNRAWILPLGLAWMQATGDIWTQAHNYAEIRIFSAPAVLIQYCVVGWLIGCQRTRSALILAVSANLVNIVLDLLFVVGFGMRADGVAWASLIAEYYSLALGLFFVIRGDVGCFFTQMRNPELWARSAFAKLLKLNGDLFIRTILLLFTFAFFTAQGAQLGTNVLAANAVLLTFLMIISNALDGFANGVEALCGEAVGKRDQGMLRRTARVGGVWSLVTALLLTLAFWLGGEGLIYRLTDLEVIRVEASRYLIWLILCPLIGVWSYLFDGVFVGATQGKAMRDTIIVATLLVFLPSWWLTQGWGNHGLWFSLCLFLAARGAYQAWLYKTFCQHEKWFITN</sequence>
<feature type="transmembrane region" description="Helical" evidence="6">
    <location>
        <begin position="12"/>
        <end position="32"/>
    </location>
</feature>
<keyword evidence="4 6" id="KW-1133">Transmembrane helix</keyword>
<gene>
    <name evidence="7" type="ordered locus">HCH_00046</name>
</gene>
<feature type="transmembrane region" description="Helical" evidence="6">
    <location>
        <begin position="313"/>
        <end position="335"/>
    </location>
</feature>
<proteinExistence type="inferred from homology"/>
<name>Q2SQV6_HAHCH</name>
<evidence type="ECO:0000256" key="6">
    <source>
        <dbReference type="SAM" id="Phobius"/>
    </source>
</evidence>
<evidence type="ECO:0000256" key="2">
    <source>
        <dbReference type="ARBA" id="ARBA00010199"/>
    </source>
</evidence>
<evidence type="ECO:0000313" key="7">
    <source>
        <dbReference type="EMBL" id="ABC26968.1"/>
    </source>
</evidence>
<dbReference type="EMBL" id="CP000155">
    <property type="protein sequence ID" value="ABC26968.1"/>
    <property type="molecule type" value="Genomic_DNA"/>
</dbReference>
<keyword evidence="3 6" id="KW-0812">Transmembrane</keyword>
<dbReference type="GO" id="GO:0015297">
    <property type="term" value="F:antiporter activity"/>
    <property type="evidence" value="ECO:0007669"/>
    <property type="project" value="InterPro"/>
</dbReference>
<dbReference type="eggNOG" id="COG0534">
    <property type="taxonomic scope" value="Bacteria"/>
</dbReference>
<dbReference type="AlphaFoldDB" id="Q2SQV6"/>
<keyword evidence="5 6" id="KW-0472">Membrane</keyword>
<organism evidence="7 8">
    <name type="scientific">Hahella chejuensis (strain KCTC 2396)</name>
    <dbReference type="NCBI Taxonomy" id="349521"/>
    <lineage>
        <taxon>Bacteria</taxon>
        <taxon>Pseudomonadati</taxon>
        <taxon>Pseudomonadota</taxon>
        <taxon>Gammaproteobacteria</taxon>
        <taxon>Oceanospirillales</taxon>
        <taxon>Hahellaceae</taxon>
        <taxon>Hahella</taxon>
    </lineage>
</organism>
<feature type="transmembrane region" description="Helical" evidence="6">
    <location>
        <begin position="243"/>
        <end position="262"/>
    </location>
</feature>
<dbReference type="Pfam" id="PF01554">
    <property type="entry name" value="MatE"/>
    <property type="match status" value="2"/>
</dbReference>
<feature type="transmembrane region" description="Helical" evidence="6">
    <location>
        <begin position="410"/>
        <end position="431"/>
    </location>
</feature>
<dbReference type="InterPro" id="IPR044644">
    <property type="entry name" value="DinF-like"/>
</dbReference>
<evidence type="ECO:0000256" key="5">
    <source>
        <dbReference type="ARBA" id="ARBA00023136"/>
    </source>
</evidence>
<feature type="transmembrane region" description="Helical" evidence="6">
    <location>
        <begin position="90"/>
        <end position="111"/>
    </location>
</feature>
<comment type="subcellular location">
    <subcellularLocation>
        <location evidence="1">Membrane</location>
        <topology evidence="1">Multi-pass membrane protein</topology>
    </subcellularLocation>
</comment>
<dbReference type="InterPro" id="IPR002528">
    <property type="entry name" value="MATE_fam"/>
</dbReference>
<feature type="transmembrane region" description="Helical" evidence="6">
    <location>
        <begin position="162"/>
        <end position="188"/>
    </location>
</feature>
<feature type="transmembrane region" description="Helical" evidence="6">
    <location>
        <begin position="200"/>
        <end position="222"/>
    </location>
</feature>
<feature type="transmembrane region" description="Helical" evidence="6">
    <location>
        <begin position="44"/>
        <end position="69"/>
    </location>
</feature>
<dbReference type="CDD" id="cd13136">
    <property type="entry name" value="MATE_DinF_like"/>
    <property type="match status" value="1"/>
</dbReference>
<evidence type="ECO:0000256" key="4">
    <source>
        <dbReference type="ARBA" id="ARBA00022989"/>
    </source>
</evidence>
<dbReference type="GO" id="GO:0005886">
    <property type="term" value="C:plasma membrane"/>
    <property type="evidence" value="ECO:0007669"/>
    <property type="project" value="TreeGrafter"/>
</dbReference>
<dbReference type="PANTHER" id="PTHR42893">
    <property type="entry name" value="PROTEIN DETOXIFICATION 44, CHLOROPLASTIC-RELATED"/>
    <property type="match status" value="1"/>
</dbReference>
<dbReference type="OrthoDB" id="9789527at2"/>
<dbReference type="Proteomes" id="UP000000238">
    <property type="component" value="Chromosome"/>
</dbReference>
<dbReference type="PANTHER" id="PTHR42893:SF46">
    <property type="entry name" value="PROTEIN DETOXIFICATION 44, CHLOROPLASTIC"/>
    <property type="match status" value="1"/>
</dbReference>
<feature type="transmembrane region" description="Helical" evidence="6">
    <location>
        <begin position="268"/>
        <end position="286"/>
    </location>
</feature>
<dbReference type="KEGG" id="hch:HCH_00046"/>
<accession>Q2SQV6</accession>
<dbReference type="GO" id="GO:0042910">
    <property type="term" value="F:xenobiotic transmembrane transporter activity"/>
    <property type="evidence" value="ECO:0007669"/>
    <property type="project" value="InterPro"/>
</dbReference>
<evidence type="ECO:0000313" key="8">
    <source>
        <dbReference type="Proteomes" id="UP000000238"/>
    </source>
</evidence>
<dbReference type="STRING" id="349521.HCH_00046"/>
<feature type="transmembrane region" description="Helical" evidence="6">
    <location>
        <begin position="355"/>
        <end position="372"/>
    </location>
</feature>
<feature type="transmembrane region" description="Helical" evidence="6">
    <location>
        <begin position="135"/>
        <end position="155"/>
    </location>
</feature>
<protein>
    <submittedName>
        <fullName evidence="7">Na+-driven multidrug efflux pump</fullName>
    </submittedName>
</protein>
<dbReference type="HOGENOM" id="CLU_012893_16_0_6"/>
<comment type="similarity">
    <text evidence="2">Belongs to the multi antimicrobial extrusion (MATE) (TC 2.A.66.1) family.</text>
</comment>
<feature type="transmembrane region" description="Helical" evidence="6">
    <location>
        <begin position="384"/>
        <end position="404"/>
    </location>
</feature>
<evidence type="ECO:0000256" key="3">
    <source>
        <dbReference type="ARBA" id="ARBA00022692"/>
    </source>
</evidence>
<dbReference type="RefSeq" id="WP_011394045.1">
    <property type="nucleotide sequence ID" value="NC_007645.1"/>
</dbReference>
<keyword evidence="8" id="KW-1185">Reference proteome</keyword>